<accession>A0AAX1ZS77</accession>
<dbReference type="EMBL" id="RXLU01000018">
    <property type="protein sequence ID" value="RTQ82898.1"/>
    <property type="molecule type" value="Genomic_DNA"/>
</dbReference>
<sequence>MIYEVTKAGYRLESIAEIEQEDFRDLESLIEHLISSFFEANHILILYKTCPPIKYEMDELSDEIKTSLKDRLRSLIERDHPEYDSITVDHLIDLNLPLFEKRHRWKQGQLPRSFERNLPYFYAKSFVFALDNFQKSLNVISLIPNLPNVLEIKRILEEFDNHFIHLRGVRNSAHHMEDRIRGLGPYNRKTGKKEKIQPKPVDEHGVKTDGGAMFINCLFNDNYSFTNDDGSLGKVEVSDISMSVFQNSLQQLLDAFKWSNHFGKDRIFLPDD</sequence>
<dbReference type="Proteomes" id="UP000268239">
    <property type="component" value="Unassembled WGS sequence"/>
</dbReference>
<reference evidence="2 3" key="1">
    <citation type="submission" date="2018-12" db="EMBL/GenBank/DDBJ databases">
        <title>Draft Genome Sequences Human Pathogenic Acinetobacter baumannii Strains.</title>
        <authorList>
            <person name="Madhi M."/>
            <person name="Ronco T."/>
            <person name="Olsen R.H."/>
            <person name="Hassani A."/>
        </authorList>
    </citation>
    <scope>NUCLEOTIDE SEQUENCE [LARGE SCALE GENOMIC DNA]</scope>
    <source>
        <strain evidence="2 3">AB3</strain>
    </source>
</reference>
<evidence type="ECO:0000313" key="2">
    <source>
        <dbReference type="EMBL" id="RTQ82898.1"/>
    </source>
</evidence>
<gene>
    <name evidence="2" type="ORF">EJ062_04790</name>
</gene>
<dbReference type="RefSeq" id="WP_126610471.1">
    <property type="nucleotide sequence ID" value="NZ_JBPTSN010000056.1"/>
</dbReference>
<evidence type="ECO:0000256" key="1">
    <source>
        <dbReference type="SAM" id="MobiDB-lite"/>
    </source>
</evidence>
<dbReference type="AlphaFoldDB" id="A0AAX1ZS77"/>
<protein>
    <submittedName>
        <fullName evidence="2">Uncharacterized protein</fullName>
    </submittedName>
</protein>
<evidence type="ECO:0000313" key="3">
    <source>
        <dbReference type="Proteomes" id="UP000268239"/>
    </source>
</evidence>
<name>A0AAX1ZS77_ACIBA</name>
<feature type="compositionally biased region" description="Basic and acidic residues" evidence="1">
    <location>
        <begin position="193"/>
        <end position="203"/>
    </location>
</feature>
<feature type="region of interest" description="Disordered" evidence="1">
    <location>
        <begin position="182"/>
        <end position="203"/>
    </location>
</feature>
<comment type="caution">
    <text evidence="2">The sequence shown here is derived from an EMBL/GenBank/DDBJ whole genome shotgun (WGS) entry which is preliminary data.</text>
</comment>
<organism evidence="2 3">
    <name type="scientific">Acinetobacter baumannii</name>
    <dbReference type="NCBI Taxonomy" id="470"/>
    <lineage>
        <taxon>Bacteria</taxon>
        <taxon>Pseudomonadati</taxon>
        <taxon>Pseudomonadota</taxon>
        <taxon>Gammaproteobacteria</taxon>
        <taxon>Moraxellales</taxon>
        <taxon>Moraxellaceae</taxon>
        <taxon>Acinetobacter</taxon>
        <taxon>Acinetobacter calcoaceticus/baumannii complex</taxon>
    </lineage>
</organism>
<proteinExistence type="predicted"/>